<comment type="caution">
    <text evidence="1">The sequence shown here is derived from an EMBL/GenBank/DDBJ whole genome shotgun (WGS) entry which is preliminary data.</text>
</comment>
<dbReference type="EMBL" id="QFZK01000004">
    <property type="protein sequence ID" value="RFO97428.1"/>
    <property type="molecule type" value="Genomic_DNA"/>
</dbReference>
<dbReference type="InterPro" id="IPR003718">
    <property type="entry name" value="OsmC/Ohr_fam"/>
</dbReference>
<dbReference type="Proteomes" id="UP000260665">
    <property type="component" value="Unassembled WGS sequence"/>
</dbReference>
<organism evidence="1 2">
    <name type="scientific">Rhodoferax lacus</name>
    <dbReference type="NCBI Taxonomy" id="2184758"/>
    <lineage>
        <taxon>Bacteria</taxon>
        <taxon>Pseudomonadati</taxon>
        <taxon>Pseudomonadota</taxon>
        <taxon>Betaproteobacteria</taxon>
        <taxon>Burkholderiales</taxon>
        <taxon>Comamonadaceae</taxon>
        <taxon>Rhodoferax</taxon>
    </lineage>
</organism>
<accession>A0A3E1RDI1</accession>
<dbReference type="PANTHER" id="PTHR35368">
    <property type="entry name" value="HYDROPEROXIDE REDUCTASE"/>
    <property type="match status" value="1"/>
</dbReference>
<name>A0A3E1RDI1_9BURK</name>
<dbReference type="InterPro" id="IPR052924">
    <property type="entry name" value="OsmC/Ohr_hydroprdx_reductase"/>
</dbReference>
<dbReference type="PANTHER" id="PTHR35368:SF1">
    <property type="entry name" value="HYDROPEROXIDE REDUCTASE"/>
    <property type="match status" value="1"/>
</dbReference>
<dbReference type="AlphaFoldDB" id="A0A3E1RDI1"/>
<dbReference type="InterPro" id="IPR015946">
    <property type="entry name" value="KH_dom-like_a/b"/>
</dbReference>
<gene>
    <name evidence="1" type="ORF">DIC66_08760</name>
</gene>
<keyword evidence="2" id="KW-1185">Reference proteome</keyword>
<dbReference type="SUPFAM" id="SSF82784">
    <property type="entry name" value="OsmC-like"/>
    <property type="match status" value="1"/>
</dbReference>
<reference evidence="1 2" key="1">
    <citation type="submission" date="2018-05" db="EMBL/GenBank/DDBJ databases">
        <title>Rhodoferax soyangensis sp.nov., isolated from an oligotrophic freshwater lake.</title>
        <authorList>
            <person name="Park M."/>
        </authorList>
    </citation>
    <scope>NUCLEOTIDE SEQUENCE [LARGE SCALE GENOMIC DNA]</scope>
    <source>
        <strain evidence="1 2">IMCC26218</strain>
    </source>
</reference>
<evidence type="ECO:0000313" key="1">
    <source>
        <dbReference type="EMBL" id="RFO97428.1"/>
    </source>
</evidence>
<dbReference type="Pfam" id="PF02566">
    <property type="entry name" value="OsmC"/>
    <property type="match status" value="1"/>
</dbReference>
<sequence length="179" mass="18177">MSLQAIAAAVARVKAAFTRRPEAGVHDDGPATARWVSASRVVVRNPDGLEVITDMPVELGGSGGQFTPGWLMRAGMASCAATSITLACASQGVALTALQVDVASRSDARGLLGMAGADGATVYAGPFDVVLRVSLSAAGATPEDLQALVQKCLGHSPVPCAMATATPFDLQVRIMDAAL</sequence>
<proteinExistence type="predicted"/>
<protein>
    <submittedName>
        <fullName evidence="1">Osmotically inducible protein OsmC</fullName>
    </submittedName>
</protein>
<evidence type="ECO:0000313" key="2">
    <source>
        <dbReference type="Proteomes" id="UP000260665"/>
    </source>
</evidence>
<dbReference type="RefSeq" id="WP_117176601.1">
    <property type="nucleotide sequence ID" value="NZ_QFZK01000004.1"/>
</dbReference>
<dbReference type="Gene3D" id="3.30.300.20">
    <property type="match status" value="1"/>
</dbReference>
<dbReference type="OrthoDB" id="8850403at2"/>
<dbReference type="InterPro" id="IPR036102">
    <property type="entry name" value="OsmC/Ohrsf"/>
</dbReference>